<proteinExistence type="predicted"/>
<keyword evidence="3" id="KW-1185">Reference proteome</keyword>
<dbReference type="EMBL" id="AKGD01000003">
    <property type="protein sequence ID" value="EIT68429.1"/>
    <property type="molecule type" value="Genomic_DNA"/>
</dbReference>
<evidence type="ECO:0000313" key="3">
    <source>
        <dbReference type="Proteomes" id="UP000003704"/>
    </source>
</evidence>
<organism evidence="2 3">
    <name type="scientific">Hydrocarboniphaga effusa AP103</name>
    <dbReference type="NCBI Taxonomy" id="1172194"/>
    <lineage>
        <taxon>Bacteria</taxon>
        <taxon>Pseudomonadati</taxon>
        <taxon>Pseudomonadota</taxon>
        <taxon>Gammaproteobacteria</taxon>
        <taxon>Nevskiales</taxon>
        <taxon>Nevskiaceae</taxon>
        <taxon>Hydrocarboniphaga</taxon>
    </lineage>
</organism>
<protein>
    <submittedName>
        <fullName evidence="2">Uncharacterized protein</fullName>
    </submittedName>
</protein>
<evidence type="ECO:0000256" key="1">
    <source>
        <dbReference type="SAM" id="MobiDB-lite"/>
    </source>
</evidence>
<dbReference type="Proteomes" id="UP000003704">
    <property type="component" value="Unassembled WGS sequence"/>
</dbReference>
<name>I7Z9B8_9GAMM</name>
<accession>I7Z9B8</accession>
<dbReference type="AlphaFoldDB" id="I7Z9B8"/>
<reference evidence="2 3" key="1">
    <citation type="journal article" date="2012" name="J. Bacteriol.">
        <title>Genome Sequence of n-Alkane-Degrading Hydrocarboniphaga effusa Strain AP103T (ATCC BAA-332T).</title>
        <authorList>
            <person name="Chang H.K."/>
            <person name="Zylstra G.J."/>
            <person name="Chae J.C."/>
        </authorList>
    </citation>
    <scope>NUCLEOTIDE SEQUENCE [LARGE SCALE GENOMIC DNA]</scope>
    <source>
        <strain evidence="2 3">AP103</strain>
    </source>
</reference>
<comment type="caution">
    <text evidence="2">The sequence shown here is derived from an EMBL/GenBank/DDBJ whole genome shotgun (WGS) entry which is preliminary data.</text>
</comment>
<dbReference type="RefSeq" id="WP_007186561.1">
    <property type="nucleotide sequence ID" value="NZ_AKGD01000003.1"/>
</dbReference>
<gene>
    <name evidence="2" type="ORF">WQQ_36240</name>
</gene>
<feature type="compositionally biased region" description="Basic and acidic residues" evidence="1">
    <location>
        <begin position="367"/>
        <end position="377"/>
    </location>
</feature>
<evidence type="ECO:0000313" key="2">
    <source>
        <dbReference type="EMBL" id="EIT68429.1"/>
    </source>
</evidence>
<feature type="region of interest" description="Disordered" evidence="1">
    <location>
        <begin position="356"/>
        <end position="395"/>
    </location>
</feature>
<dbReference type="STRING" id="1172194.WQQ_36240"/>
<dbReference type="OrthoDB" id="8895063at2"/>
<sequence>MIAWFSLLSSIARIAIAVTLTWLCAQALPIWDAWQAFDALPDYDYALQADSLRSQQRYSEALLVAEAGLSESSDSFRHEQLGELRQRIVDERDDWRRRLADAGQGALTGTGNTPEALAGAVVADLFVFGDIRDLVVQGGKGLQGQEVDEVIVGLSAVGIALTAAPAFDLGTALLKFARRVGAMTDAFAHQVASLARQAMGSRSVLPLAEVAEDAARLGKRAEPAATIAILKNVDDAAALKSAARVSEQQGGAFALWVGERPAIELAQAGADGEAWLLRSARKGKAGIEYAARELPVLARTHPLLGLAKGIYKGNVPRLLDEALKRHTPQLLGFLFGWVVFEGLLLMWRINRFDDPAPASKSSSDDEAAPRTRAEPSMRAESNAPPTRPSRKEPSL</sequence>